<accession>A0A0F3NLL7</accession>
<dbReference type="AlphaFoldDB" id="A0A0F3NLL7"/>
<gene>
    <name evidence="1" type="ORF">EPHNCH_0058</name>
</gene>
<evidence type="ECO:0000313" key="1">
    <source>
        <dbReference type="EMBL" id="KJV68577.1"/>
    </source>
</evidence>
<organism evidence="1 2">
    <name type="scientific">Anaplasma phagocytophilum str. NCH-1</name>
    <dbReference type="NCBI Taxonomy" id="1359161"/>
    <lineage>
        <taxon>Bacteria</taxon>
        <taxon>Pseudomonadati</taxon>
        <taxon>Pseudomonadota</taxon>
        <taxon>Alphaproteobacteria</taxon>
        <taxon>Rickettsiales</taxon>
        <taxon>Anaplasmataceae</taxon>
        <taxon>Anaplasma</taxon>
        <taxon>phagocytophilum group</taxon>
    </lineage>
</organism>
<protein>
    <submittedName>
        <fullName evidence="1">Uncharacterized protein</fullName>
    </submittedName>
</protein>
<reference evidence="1 2" key="1">
    <citation type="submission" date="2015-01" db="EMBL/GenBank/DDBJ databases">
        <title>Genome Sequencing of Rickettsiales.</title>
        <authorList>
            <person name="Daugherty S.C."/>
            <person name="Su Q."/>
            <person name="Abolude K."/>
            <person name="Beier-Sexton M."/>
            <person name="Carlyon J.A."/>
            <person name="Carter R."/>
            <person name="Day N.P."/>
            <person name="Dumler S.J."/>
            <person name="Dyachenko V."/>
            <person name="Godinez A."/>
            <person name="Kurtti T.J."/>
            <person name="Lichay M."/>
            <person name="Mullins K.E."/>
            <person name="Ott S."/>
            <person name="Pappas-Brown V."/>
            <person name="Paris D.H."/>
            <person name="Patel P."/>
            <person name="Richards A.L."/>
            <person name="Sadzewicz L."/>
            <person name="Sears K."/>
            <person name="Seidman D."/>
            <person name="Sengamalay N."/>
            <person name="Stenos J."/>
            <person name="Tallon L.J."/>
            <person name="Vincent G."/>
            <person name="Fraser C.M."/>
            <person name="Munderloh U."/>
            <person name="Dunning-Hotopp J.C."/>
        </authorList>
    </citation>
    <scope>NUCLEOTIDE SEQUENCE [LARGE SCALE GENOMIC DNA]</scope>
    <source>
        <strain evidence="1 2">NCH-1</strain>
    </source>
</reference>
<sequence length="45" mass="5525">MIYKLKINMRYCTTYRMLLYIFSNYVLFFSAKPVGVTEEVEKYAW</sequence>
<dbReference type="Proteomes" id="UP000033754">
    <property type="component" value="Unassembled WGS sequence"/>
</dbReference>
<proteinExistence type="predicted"/>
<name>A0A0F3NLL7_ANAPH</name>
<dbReference type="PATRIC" id="fig|1359161.3.peg.56"/>
<comment type="caution">
    <text evidence="1">The sequence shown here is derived from an EMBL/GenBank/DDBJ whole genome shotgun (WGS) entry which is preliminary data.</text>
</comment>
<evidence type="ECO:0000313" key="2">
    <source>
        <dbReference type="Proteomes" id="UP000033754"/>
    </source>
</evidence>
<dbReference type="EMBL" id="LANT01000001">
    <property type="protein sequence ID" value="KJV68577.1"/>
    <property type="molecule type" value="Genomic_DNA"/>
</dbReference>